<dbReference type="KEGG" id="cpat:CLPA_c19800"/>
<gene>
    <name evidence="2" type="ORF">CLPA_c19800</name>
    <name evidence="3" type="ORF">CP6013_01199</name>
</gene>
<name>A0A0H3J9X0_CLOPA</name>
<sequence>MNKRNKTINIIIIIFIAIIVFCTYFSKTIKNMLLPEVSVVTLKSGTIGNNYQTEGTIKYANTHKIYAINSWNVKDVLVNINQDVKKGDILAKVDNDAITLSEREEKATIINLKNQIEALKKLPNPDENKIKEFQFQLDTENMKYKQIRKGLTSDGSILSDIDGKIVAVNSQNGTESSNSSKSSLSSVSTGAGGNPLFEIVASHPDFLVNWTNNSNDAKNIAVGDKVNIITSSSDNNNSAKELTANVLQKQYNDQTNEYEFSASIDGKPNLKEDDNVIISTADNTKRYDNVIPKSCLTEDNGLNYIYVVSQKGGALGYYEYVQKVQVQVVASDDENCSIKPEDEGSLPSNNLGIVMSTSKAIDDNSEVKLDTGN</sequence>
<dbReference type="EMBL" id="JPGY02000001">
    <property type="protein sequence ID" value="KRU11952.1"/>
    <property type="molecule type" value="Genomic_DNA"/>
</dbReference>
<dbReference type="Gene3D" id="2.40.50.100">
    <property type="match status" value="1"/>
</dbReference>
<dbReference type="RefSeq" id="WP_003442371.1">
    <property type="nucleotide sequence ID" value="NZ_ANZB01000002.1"/>
</dbReference>
<evidence type="ECO:0000313" key="5">
    <source>
        <dbReference type="Proteomes" id="UP000030905"/>
    </source>
</evidence>
<dbReference type="eggNOG" id="COG0845">
    <property type="taxonomic scope" value="Bacteria"/>
</dbReference>
<dbReference type="Proteomes" id="UP000030905">
    <property type="component" value="Chromosome"/>
</dbReference>
<evidence type="ECO:0000313" key="3">
    <source>
        <dbReference type="EMBL" id="KRU11952.1"/>
    </source>
</evidence>
<evidence type="ECO:0000256" key="1">
    <source>
        <dbReference type="SAM" id="Phobius"/>
    </source>
</evidence>
<organism evidence="2 5">
    <name type="scientific">Clostridium pasteurianum DSM 525 = ATCC 6013</name>
    <dbReference type="NCBI Taxonomy" id="1262449"/>
    <lineage>
        <taxon>Bacteria</taxon>
        <taxon>Bacillati</taxon>
        <taxon>Bacillota</taxon>
        <taxon>Clostridia</taxon>
        <taxon>Eubacteriales</taxon>
        <taxon>Clostridiaceae</taxon>
        <taxon>Clostridium</taxon>
    </lineage>
</organism>
<feature type="transmembrane region" description="Helical" evidence="1">
    <location>
        <begin position="7"/>
        <end position="26"/>
    </location>
</feature>
<reference evidence="2 5" key="1">
    <citation type="journal article" date="2015" name="Genome Announc.">
        <title>Complete Genome Sequence of the Nitrogen-Fixing and Solvent-Producing Clostridium pasteurianum DSM 525.</title>
        <authorList>
            <person name="Poehlein A."/>
            <person name="Grosse-Honebrink A."/>
            <person name="Zhang Y."/>
            <person name="Minton N.P."/>
            <person name="Daniel R."/>
        </authorList>
    </citation>
    <scope>NUCLEOTIDE SEQUENCE [LARGE SCALE GENOMIC DNA]</scope>
    <source>
        <strain evidence="2">DSM 525</strain>
        <strain evidence="5">DSM 525 / ATCC 6013</strain>
    </source>
</reference>
<dbReference type="KEGG" id="cpae:CPAST_c19800"/>
<evidence type="ECO:0000313" key="2">
    <source>
        <dbReference type="EMBL" id="AJA52038.1"/>
    </source>
</evidence>
<keyword evidence="1" id="KW-0812">Transmembrane</keyword>
<dbReference type="Proteomes" id="UP000028042">
    <property type="component" value="Unassembled WGS sequence"/>
</dbReference>
<proteinExistence type="predicted"/>
<dbReference type="PATRIC" id="fig|1262449.3.peg.1017"/>
<dbReference type="GeneID" id="93074132"/>
<keyword evidence="1" id="KW-1133">Transmembrane helix</keyword>
<keyword evidence="5" id="KW-1185">Reference proteome</keyword>
<accession>A0A0H3J9X0</accession>
<reference evidence="3 4" key="3">
    <citation type="journal article" name="Genome Announc.">
        <title>Improved Draft Genome Sequence of Clostridium pasteurianum Strain ATCC 6013 (DSM 525) Using a Hybrid Next-Generation Sequencing Approach.</title>
        <authorList>
            <person name="Pyne M.E."/>
            <person name="Utturkar S."/>
            <person name="Brown S.D."/>
            <person name="Moo-Young M."/>
            <person name="Chung D.A."/>
            <person name="Chou C.P."/>
        </authorList>
    </citation>
    <scope>NUCLEOTIDE SEQUENCE [LARGE SCALE GENOMIC DNA]</scope>
    <source>
        <strain evidence="3 4">ATCC 6013</strain>
    </source>
</reference>
<dbReference type="GO" id="GO:1990281">
    <property type="term" value="C:efflux pump complex"/>
    <property type="evidence" value="ECO:0007669"/>
    <property type="project" value="TreeGrafter"/>
</dbReference>
<keyword evidence="1" id="KW-0472">Membrane</keyword>
<reference evidence="3" key="2">
    <citation type="submission" date="2015-10" db="EMBL/GenBank/DDBJ databases">
        <title>Improved Draft Genome Sequence of Clostridium pasteurianum Strain ATCC 6013 (DSM 525) Using a Hybrid Next-Generation Sequencing Approach.</title>
        <authorList>
            <person name="Pyne M.E."/>
            <person name="Utturkar S.M."/>
            <person name="Brown S.D."/>
            <person name="Moo-Young M."/>
            <person name="Chung D.A."/>
            <person name="Chou P.C."/>
        </authorList>
    </citation>
    <scope>NUCLEOTIDE SEQUENCE</scope>
    <source>
        <strain evidence="3">ATCC 6013</strain>
    </source>
</reference>
<dbReference type="EMBL" id="CP009268">
    <property type="protein sequence ID" value="AJA52038.1"/>
    <property type="molecule type" value="Genomic_DNA"/>
</dbReference>
<protein>
    <submittedName>
        <fullName evidence="2">Uncharacterized protein</fullName>
    </submittedName>
</protein>
<dbReference type="GO" id="GO:0015562">
    <property type="term" value="F:efflux transmembrane transporter activity"/>
    <property type="evidence" value="ECO:0007669"/>
    <property type="project" value="TreeGrafter"/>
</dbReference>
<evidence type="ECO:0000313" key="4">
    <source>
        <dbReference type="Proteomes" id="UP000028042"/>
    </source>
</evidence>
<dbReference type="PANTHER" id="PTHR30469">
    <property type="entry name" value="MULTIDRUG RESISTANCE PROTEIN MDTA"/>
    <property type="match status" value="1"/>
</dbReference>
<dbReference type="AlphaFoldDB" id="A0A0H3J9X0"/>